<accession>A0AA88XES3</accession>
<dbReference type="Proteomes" id="UP001186944">
    <property type="component" value="Unassembled WGS sequence"/>
</dbReference>
<proteinExistence type="predicted"/>
<evidence type="ECO:0000313" key="2">
    <source>
        <dbReference type="Proteomes" id="UP001186944"/>
    </source>
</evidence>
<sequence>MDDSTKFIPLFRPGTRIYLNRFGSDRGGTIALYGKLKSSSKIVAISHGHVIQKGQLAYTDHNTEREELGRAIHPPSDVFQAHPGELSLVEVSNEEVRLFLNEAREQHKKVVIYSGETAALYKKKVAKFGSGTQRTVGFIVEANLETGLLGDSCDGILIEEQNKGVFAKRGDSGALAYIPGRNHITGISLIFADYGQLPDHGNTVITAKLHDCKRNYQINNDEVIEIESDYGLSLMGNTQSSNQ</sequence>
<organism evidence="1 2">
    <name type="scientific">Pinctada imbricata</name>
    <name type="common">Atlantic pearl-oyster</name>
    <name type="synonym">Pinctada martensii</name>
    <dbReference type="NCBI Taxonomy" id="66713"/>
    <lineage>
        <taxon>Eukaryota</taxon>
        <taxon>Metazoa</taxon>
        <taxon>Spiralia</taxon>
        <taxon>Lophotrochozoa</taxon>
        <taxon>Mollusca</taxon>
        <taxon>Bivalvia</taxon>
        <taxon>Autobranchia</taxon>
        <taxon>Pteriomorphia</taxon>
        <taxon>Pterioida</taxon>
        <taxon>Pterioidea</taxon>
        <taxon>Pteriidae</taxon>
        <taxon>Pinctada</taxon>
    </lineage>
</organism>
<gene>
    <name evidence="1" type="ORF">FSP39_005747</name>
</gene>
<keyword evidence="2" id="KW-1185">Reference proteome</keyword>
<dbReference type="AlphaFoldDB" id="A0AA88XES3"/>
<name>A0AA88XES3_PINIB</name>
<protein>
    <submittedName>
        <fullName evidence="1">Uncharacterized protein</fullName>
    </submittedName>
</protein>
<reference evidence="1" key="1">
    <citation type="submission" date="2019-08" db="EMBL/GenBank/DDBJ databases">
        <title>The improved chromosome-level genome for the pearl oyster Pinctada fucata martensii using PacBio sequencing and Hi-C.</title>
        <authorList>
            <person name="Zheng Z."/>
        </authorList>
    </citation>
    <scope>NUCLEOTIDE SEQUENCE</scope>
    <source>
        <strain evidence="1">ZZ-2019</strain>
        <tissue evidence="1">Adductor muscle</tissue>
    </source>
</reference>
<dbReference type="EMBL" id="VSWD01000013">
    <property type="protein sequence ID" value="KAK3083944.1"/>
    <property type="molecule type" value="Genomic_DNA"/>
</dbReference>
<comment type="caution">
    <text evidence="1">The sequence shown here is derived from an EMBL/GenBank/DDBJ whole genome shotgun (WGS) entry which is preliminary data.</text>
</comment>
<evidence type="ECO:0000313" key="1">
    <source>
        <dbReference type="EMBL" id="KAK3083944.1"/>
    </source>
</evidence>